<evidence type="ECO:0000313" key="3">
    <source>
        <dbReference type="Proteomes" id="UP000267469"/>
    </source>
</evidence>
<protein>
    <submittedName>
        <fullName evidence="2">Fibronectin type III domain-containing protein</fullName>
    </submittedName>
</protein>
<reference evidence="2 3" key="1">
    <citation type="submission" date="2018-10" db="EMBL/GenBank/DDBJ databases">
        <title>Sinomicrobium pectinilyticum sp. nov., a pectinase-producing bacterium isolated from alkaline and saline soil, and emended description of the genus Sinomicrobium.</title>
        <authorList>
            <person name="Cheng B."/>
            <person name="Li C."/>
            <person name="Lai Q."/>
            <person name="Du M."/>
            <person name="Shao Z."/>
            <person name="Xu P."/>
            <person name="Yang C."/>
        </authorList>
    </citation>
    <scope>NUCLEOTIDE SEQUENCE [LARGE SCALE GENOMIC DNA]</scope>
    <source>
        <strain evidence="2 3">5DNS001</strain>
    </source>
</reference>
<dbReference type="Proteomes" id="UP000267469">
    <property type="component" value="Unassembled WGS sequence"/>
</dbReference>
<feature type="domain" description="Fibronectin type-III" evidence="1">
    <location>
        <begin position="118"/>
        <end position="221"/>
    </location>
</feature>
<dbReference type="EMBL" id="RJTM01000207">
    <property type="protein sequence ID" value="RNL68233.1"/>
    <property type="molecule type" value="Genomic_DNA"/>
</dbReference>
<dbReference type="SUPFAM" id="SSF49265">
    <property type="entry name" value="Fibronectin type III"/>
    <property type="match status" value="1"/>
</dbReference>
<organism evidence="2 3">
    <name type="scientific">Sinomicrobium pectinilyticum</name>
    <dbReference type="NCBI Taxonomy" id="1084421"/>
    <lineage>
        <taxon>Bacteria</taxon>
        <taxon>Pseudomonadati</taxon>
        <taxon>Bacteroidota</taxon>
        <taxon>Flavobacteriia</taxon>
        <taxon>Flavobacteriales</taxon>
        <taxon>Flavobacteriaceae</taxon>
        <taxon>Sinomicrobium</taxon>
    </lineage>
</organism>
<name>A0A3N0CZ36_SINP1</name>
<dbReference type="InterPro" id="IPR036116">
    <property type="entry name" value="FN3_sf"/>
</dbReference>
<dbReference type="PROSITE" id="PS50853">
    <property type="entry name" value="FN3"/>
    <property type="match status" value="1"/>
</dbReference>
<evidence type="ECO:0000313" key="2">
    <source>
        <dbReference type="EMBL" id="RNL68233.1"/>
    </source>
</evidence>
<evidence type="ECO:0000259" key="1">
    <source>
        <dbReference type="PROSITE" id="PS50853"/>
    </source>
</evidence>
<proteinExistence type="predicted"/>
<dbReference type="InterPro" id="IPR003961">
    <property type="entry name" value="FN3_dom"/>
</dbReference>
<sequence length="221" mass="24905">MFNIKNFKKMRRPKLVTNYGHLSDGDLAVLATRTLDALGTNTHFPDLYPPFAEYDPVAQDYLEKQAITAAGGNLRETKEKDEARAALVTMMRRVTTYINNFTDLASTQLSSGFYPVASPRSISVPSSCEWTRIRASRRPDEILLDFPAIREAYEYEKQIADTLDENGQPLWQPAGRTSSSRGNFHAPVQDGVTYYFRVRARNKNGVSAWSPVSSMRATVKE</sequence>
<dbReference type="AlphaFoldDB" id="A0A3N0CZ36"/>
<dbReference type="CDD" id="cd00063">
    <property type="entry name" value="FN3"/>
    <property type="match status" value="1"/>
</dbReference>
<gene>
    <name evidence="2" type="ORF">ED312_23295</name>
</gene>
<dbReference type="Gene3D" id="2.60.40.10">
    <property type="entry name" value="Immunoglobulins"/>
    <property type="match status" value="1"/>
</dbReference>
<comment type="caution">
    <text evidence="2">The sequence shown here is derived from an EMBL/GenBank/DDBJ whole genome shotgun (WGS) entry which is preliminary data.</text>
</comment>
<accession>A0A3N0CZ36</accession>
<keyword evidence="3" id="KW-1185">Reference proteome</keyword>
<dbReference type="InterPro" id="IPR013783">
    <property type="entry name" value="Ig-like_fold"/>
</dbReference>